<comment type="subcellular location">
    <subcellularLocation>
        <location evidence="1">Cell inner membrane</location>
        <topology evidence="1">Multi-pass membrane protein</topology>
    </subcellularLocation>
</comment>
<evidence type="ECO:0000313" key="15">
    <source>
        <dbReference type="Proteomes" id="UP000187404"/>
    </source>
</evidence>
<accession>A0A1Q9JFW6</accession>
<feature type="transmembrane region" description="Helical" evidence="13">
    <location>
        <begin position="334"/>
        <end position="356"/>
    </location>
</feature>
<evidence type="ECO:0000256" key="9">
    <source>
        <dbReference type="ARBA" id="ARBA00022989"/>
    </source>
</evidence>
<dbReference type="EMBL" id="MJIE01000001">
    <property type="protein sequence ID" value="OLR55085.1"/>
    <property type="molecule type" value="Genomic_DNA"/>
</dbReference>
<feature type="binding site" evidence="12">
    <location>
        <position position="113"/>
    </location>
    <ligand>
        <name>K(+)</name>
        <dbReference type="ChEBI" id="CHEBI:29103"/>
    </ligand>
</feature>
<evidence type="ECO:0000256" key="3">
    <source>
        <dbReference type="ARBA" id="ARBA00022448"/>
    </source>
</evidence>
<sequence>MSVNMKNLISMMGILLFVIGLCALPSLVTAVIYREVASAISFVVLIALCLLIGLAVMKLFPPARIRVRARDGFLIVALCWLIASFISALPMVITGSIPSFVDAFFEMCSGYSTTGASILSDIEALPKSILFWRSFSHWLGGMGIIVFATAIIPSIGVEGMMIASRETPGPTLDKMTPHFSDTSRRLYLLYMIFTVVLAILLMFGGMSFYDALIHSFSTVGTGGFSNYNNSVAHFASPYIYWVLTIFMILCGTNFNLFFVMIRRPRRAFQDEEYRAYMGIIIAFTVMIAIDLLTAGNYHDPFRSLTDSAFQVASVITTTGFATTNFDAWPTFAKMLLFLLMMLGASSSSTGGGPKIVRILVSIKLIRRGISLKIHPRQVTTLKLNRGQVTQEIATNIANFMFLYFATIFVGSLLIAVNGFDLVTTVSAVVTCVGNVGPGFNLVGPTMNFSQFSDFSKIVLSFLMIAGRLELFTVFMLFSPYYWNSNKA</sequence>
<feature type="transmembrane region" description="Helical" evidence="13">
    <location>
        <begin position="454"/>
        <end position="482"/>
    </location>
</feature>
<dbReference type="PANTHER" id="PTHR32024:SF2">
    <property type="entry name" value="TRK SYSTEM POTASSIUM UPTAKE PROTEIN TRKG-RELATED"/>
    <property type="match status" value="1"/>
</dbReference>
<evidence type="ECO:0000313" key="14">
    <source>
        <dbReference type="EMBL" id="OLR55085.1"/>
    </source>
</evidence>
<protein>
    <submittedName>
        <fullName evidence="14">Transporter</fullName>
    </submittedName>
</protein>
<gene>
    <name evidence="14" type="ORF">BHK98_02800</name>
</gene>
<dbReference type="InterPro" id="IPR003445">
    <property type="entry name" value="Cat_transpt"/>
</dbReference>
<evidence type="ECO:0000256" key="6">
    <source>
        <dbReference type="ARBA" id="ARBA00022538"/>
    </source>
</evidence>
<feature type="transmembrane region" description="Helical" evidence="13">
    <location>
        <begin position="40"/>
        <end position="60"/>
    </location>
</feature>
<keyword evidence="11 13" id="KW-0472">Membrane</keyword>
<feature type="binding site" evidence="12">
    <location>
        <position position="434"/>
    </location>
    <ligand>
        <name>K(+)</name>
        <dbReference type="ChEBI" id="CHEBI:29103"/>
    </ligand>
</feature>
<comment type="caution">
    <text evidence="14">The sequence shown here is derived from an EMBL/GenBank/DDBJ whole genome shotgun (WGS) entry which is preliminary data.</text>
</comment>
<keyword evidence="9 13" id="KW-1133">Transmembrane helix</keyword>
<keyword evidence="3" id="KW-0813">Transport</keyword>
<keyword evidence="6" id="KW-0633">Potassium transport</keyword>
<feature type="transmembrane region" description="Helical" evidence="13">
    <location>
        <begin position="72"/>
        <end position="93"/>
    </location>
</feature>
<evidence type="ECO:0000256" key="10">
    <source>
        <dbReference type="ARBA" id="ARBA00023065"/>
    </source>
</evidence>
<keyword evidence="8 12" id="KW-0630">Potassium</keyword>
<keyword evidence="5" id="KW-0997">Cell inner membrane</keyword>
<evidence type="ECO:0000256" key="2">
    <source>
        <dbReference type="ARBA" id="ARBA00009137"/>
    </source>
</evidence>
<organism evidence="14 15">
    <name type="scientific">Hornefia porci</name>
    <dbReference type="NCBI Taxonomy" id="2652292"/>
    <lineage>
        <taxon>Bacteria</taxon>
        <taxon>Bacillati</taxon>
        <taxon>Bacillota</taxon>
        <taxon>Clostridia</taxon>
        <taxon>Peptostreptococcales</taxon>
        <taxon>Anaerovoracaceae</taxon>
        <taxon>Hornefia</taxon>
    </lineage>
</organism>
<feature type="transmembrane region" description="Helical" evidence="13">
    <location>
        <begin position="187"/>
        <end position="209"/>
    </location>
</feature>
<feature type="binding site" evidence="12">
    <location>
        <position position="435"/>
    </location>
    <ligand>
        <name>K(+)</name>
        <dbReference type="ChEBI" id="CHEBI:29103"/>
    </ligand>
</feature>
<evidence type="ECO:0000256" key="12">
    <source>
        <dbReference type="PIRSR" id="PIRSR006247-1"/>
    </source>
</evidence>
<dbReference type="PIRSF" id="PIRSF006247">
    <property type="entry name" value="TrkH"/>
    <property type="match status" value="1"/>
</dbReference>
<dbReference type="Pfam" id="PF02386">
    <property type="entry name" value="TrkH"/>
    <property type="match status" value="1"/>
</dbReference>
<keyword evidence="10" id="KW-0406">Ion transport</keyword>
<evidence type="ECO:0000256" key="5">
    <source>
        <dbReference type="ARBA" id="ARBA00022519"/>
    </source>
</evidence>
<dbReference type="Proteomes" id="UP000187404">
    <property type="component" value="Unassembled WGS sequence"/>
</dbReference>
<feature type="transmembrane region" description="Helical" evidence="13">
    <location>
        <begin position="273"/>
        <end position="294"/>
    </location>
</feature>
<feature type="transmembrane region" description="Helical" evidence="13">
    <location>
        <begin position="421"/>
        <end position="442"/>
    </location>
</feature>
<feature type="binding site" evidence="12">
    <location>
        <position position="114"/>
    </location>
    <ligand>
        <name>K(+)</name>
        <dbReference type="ChEBI" id="CHEBI:29103"/>
    </ligand>
</feature>
<feature type="transmembrane region" description="Helical" evidence="13">
    <location>
        <begin position="135"/>
        <end position="157"/>
    </location>
</feature>
<dbReference type="PANTHER" id="PTHR32024">
    <property type="entry name" value="TRK SYSTEM POTASSIUM UPTAKE PROTEIN TRKG-RELATED"/>
    <property type="match status" value="1"/>
</dbReference>
<feature type="binding site" evidence="12">
    <location>
        <position position="318"/>
    </location>
    <ligand>
        <name>K(+)</name>
        <dbReference type="ChEBI" id="CHEBI:29103"/>
    </ligand>
</feature>
<keyword evidence="7 13" id="KW-0812">Transmembrane</keyword>
<evidence type="ECO:0000256" key="13">
    <source>
        <dbReference type="SAM" id="Phobius"/>
    </source>
</evidence>
<keyword evidence="15" id="KW-1185">Reference proteome</keyword>
<comment type="similarity">
    <text evidence="2">Belongs to the TrkH potassium transport family.</text>
</comment>
<evidence type="ECO:0000256" key="11">
    <source>
        <dbReference type="ARBA" id="ARBA00023136"/>
    </source>
</evidence>
<feature type="transmembrane region" description="Helical" evidence="13">
    <location>
        <begin position="392"/>
        <end position="415"/>
    </location>
</feature>
<dbReference type="GO" id="GO:0046872">
    <property type="term" value="F:metal ion binding"/>
    <property type="evidence" value="ECO:0007669"/>
    <property type="project" value="UniProtKB-KW"/>
</dbReference>
<feature type="transmembrane region" description="Helical" evidence="13">
    <location>
        <begin position="238"/>
        <end position="261"/>
    </location>
</feature>
<dbReference type="GO" id="GO:0005886">
    <property type="term" value="C:plasma membrane"/>
    <property type="evidence" value="ECO:0007669"/>
    <property type="project" value="UniProtKB-SubCell"/>
</dbReference>
<reference evidence="14 15" key="1">
    <citation type="journal article" date="2016" name="Appl. Environ. Microbiol.">
        <title>Function and Phylogeny of Bacterial Butyryl Coenzyme A:Acetate Transferases and Their Diversity in the Proximal Colon of Swine.</title>
        <authorList>
            <person name="Trachsel J."/>
            <person name="Bayles D.O."/>
            <person name="Looft T."/>
            <person name="Levine U.Y."/>
            <person name="Allen H.K."/>
        </authorList>
    </citation>
    <scope>NUCLEOTIDE SEQUENCE [LARGE SCALE GENOMIC DNA]</scope>
    <source>
        <strain evidence="14 15">68-3-10</strain>
    </source>
</reference>
<keyword evidence="4" id="KW-1003">Cell membrane</keyword>
<dbReference type="GO" id="GO:0015379">
    <property type="term" value="F:potassium:chloride symporter activity"/>
    <property type="evidence" value="ECO:0007669"/>
    <property type="project" value="InterPro"/>
</dbReference>
<dbReference type="InterPro" id="IPR004772">
    <property type="entry name" value="TrkH"/>
</dbReference>
<evidence type="ECO:0000256" key="7">
    <source>
        <dbReference type="ARBA" id="ARBA00022692"/>
    </source>
</evidence>
<feature type="binding site" evidence="12">
    <location>
        <position position="222"/>
    </location>
    <ligand>
        <name>K(+)</name>
        <dbReference type="ChEBI" id="CHEBI:29103"/>
    </ligand>
</feature>
<dbReference type="STRING" id="1261640.BHK98_02800"/>
<feature type="binding site" evidence="12">
    <location>
        <position position="317"/>
    </location>
    <ligand>
        <name>K(+)</name>
        <dbReference type="ChEBI" id="CHEBI:29103"/>
    </ligand>
</feature>
<proteinExistence type="inferred from homology"/>
<evidence type="ECO:0000256" key="8">
    <source>
        <dbReference type="ARBA" id="ARBA00022958"/>
    </source>
</evidence>
<dbReference type="OrthoDB" id="9810952at2"/>
<dbReference type="AlphaFoldDB" id="A0A1Q9JFW6"/>
<evidence type="ECO:0000256" key="4">
    <source>
        <dbReference type="ARBA" id="ARBA00022475"/>
    </source>
</evidence>
<keyword evidence="12" id="KW-0479">Metal-binding</keyword>
<name>A0A1Q9JFW6_9FIRM</name>
<evidence type="ECO:0000256" key="1">
    <source>
        <dbReference type="ARBA" id="ARBA00004429"/>
    </source>
</evidence>